<dbReference type="EMBL" id="VFRR01000025">
    <property type="protein sequence ID" value="TPE49305.1"/>
    <property type="molecule type" value="Genomic_DNA"/>
</dbReference>
<sequence length="271" mass="31114">MSNTDYLLPISFNLAAEIGLEESVLLSFLRQRAFLTGAGEMFLSHRDIGNMLPFWTMPMVLRLLASLQASQLLQYRRTDQGIAVQTSPASGVTSELTEPPAQSKAHEEDVLAKVSRLQHSAKAAPQVQTPLPPSKPAFSPRERSYPASQPIASSGERRGVSDFDRYLEEKERTRQPDQWLPEESTFEQILQSGIERSFAQQLLPEFLLRIKEQRKNVRTWNSEFFKYVKRQWQYRQSDRGNYEGSSTYSTTAKSNREEVRDAIRNIHDTDW</sequence>
<dbReference type="Gene3D" id="1.10.8.1180">
    <property type="match status" value="1"/>
</dbReference>
<comment type="caution">
    <text evidence="3">The sequence shown here is derived from an EMBL/GenBank/DDBJ whole genome shotgun (WGS) entry which is preliminary data.</text>
</comment>
<feature type="region of interest" description="Disordered" evidence="1">
    <location>
        <begin position="121"/>
        <end position="160"/>
    </location>
</feature>
<protein>
    <recommendedName>
        <fullName evidence="2">DnaT DNA-binding domain-containing protein</fullName>
    </recommendedName>
</protein>
<evidence type="ECO:0000313" key="4">
    <source>
        <dbReference type="Proteomes" id="UP000315901"/>
    </source>
</evidence>
<dbReference type="AlphaFoldDB" id="A0A501WLM4"/>
<reference evidence="3 4" key="1">
    <citation type="submission" date="2019-06" db="EMBL/GenBank/DDBJ databases">
        <title>A novel bacterium of genus Marinomonas, isolated from coastal sand.</title>
        <authorList>
            <person name="Huang H."/>
            <person name="Mo K."/>
            <person name="Hu Y."/>
        </authorList>
    </citation>
    <scope>NUCLEOTIDE SEQUENCE [LARGE SCALE GENOMIC DNA]</scope>
    <source>
        <strain evidence="3 4">HB171799</strain>
    </source>
</reference>
<dbReference type="InterPro" id="IPR040480">
    <property type="entry name" value="DnaT_DNA_bind"/>
</dbReference>
<dbReference type="Proteomes" id="UP000315901">
    <property type="component" value="Unassembled WGS sequence"/>
</dbReference>
<evidence type="ECO:0000313" key="3">
    <source>
        <dbReference type="EMBL" id="TPE49305.1"/>
    </source>
</evidence>
<evidence type="ECO:0000256" key="1">
    <source>
        <dbReference type="SAM" id="MobiDB-lite"/>
    </source>
</evidence>
<keyword evidence="4" id="KW-1185">Reference proteome</keyword>
<evidence type="ECO:0000259" key="2">
    <source>
        <dbReference type="Pfam" id="PF17948"/>
    </source>
</evidence>
<feature type="compositionally biased region" description="Polar residues" evidence="1">
    <location>
        <begin position="86"/>
        <end position="96"/>
    </location>
</feature>
<dbReference type="Pfam" id="PF17948">
    <property type="entry name" value="DnaT"/>
    <property type="match status" value="1"/>
</dbReference>
<name>A0A501WLM4_9GAMM</name>
<accession>A0A501WLM4</accession>
<gene>
    <name evidence="3" type="ORF">FJM67_12005</name>
</gene>
<dbReference type="OrthoDB" id="5718012at2"/>
<organism evidence="3 4">
    <name type="scientific">Maribrevibacterium harenarium</name>
    <dbReference type="NCBI Taxonomy" id="2589817"/>
    <lineage>
        <taxon>Bacteria</taxon>
        <taxon>Pseudomonadati</taxon>
        <taxon>Pseudomonadota</taxon>
        <taxon>Gammaproteobacteria</taxon>
        <taxon>Oceanospirillales</taxon>
        <taxon>Oceanospirillaceae</taxon>
        <taxon>Maribrevibacterium</taxon>
    </lineage>
</organism>
<proteinExistence type="predicted"/>
<feature type="domain" description="DnaT DNA-binding" evidence="2">
    <location>
        <begin position="177"/>
        <end position="237"/>
    </location>
</feature>
<feature type="region of interest" description="Disordered" evidence="1">
    <location>
        <begin position="86"/>
        <end position="106"/>
    </location>
</feature>